<feature type="region of interest" description="Disordered" evidence="1">
    <location>
        <begin position="1302"/>
        <end position="1331"/>
    </location>
</feature>
<gene>
    <name evidence="2" type="ORF">CYLTODRAFT_158342</name>
</gene>
<dbReference type="OrthoDB" id="2691851at2759"/>
<feature type="compositionally biased region" description="Low complexity" evidence="1">
    <location>
        <begin position="10"/>
        <end position="22"/>
    </location>
</feature>
<organism evidence="2 3">
    <name type="scientific">Cylindrobasidium torrendii FP15055 ss-10</name>
    <dbReference type="NCBI Taxonomy" id="1314674"/>
    <lineage>
        <taxon>Eukaryota</taxon>
        <taxon>Fungi</taxon>
        <taxon>Dikarya</taxon>
        <taxon>Basidiomycota</taxon>
        <taxon>Agaricomycotina</taxon>
        <taxon>Agaricomycetes</taxon>
        <taxon>Agaricomycetidae</taxon>
        <taxon>Agaricales</taxon>
        <taxon>Marasmiineae</taxon>
        <taxon>Physalacriaceae</taxon>
        <taxon>Cylindrobasidium</taxon>
    </lineage>
</organism>
<keyword evidence="3" id="KW-1185">Reference proteome</keyword>
<proteinExistence type="predicted"/>
<evidence type="ECO:0000313" key="2">
    <source>
        <dbReference type="EMBL" id="KIY71021.1"/>
    </source>
</evidence>
<sequence>MSVPTPPPISSTSSQPQWPSTQHEAHSLPPPSVPATASPFSTAVPCNGAFYEWHVGCTSLTYPHGIHSEVYQQVYNALNPGFDFLAPHSPLTVSHSITVRSHRCTGFMQYPWPSGCQRCSSLGSNVARVEFHASAPPTTQHPYSLSIWQHMQRFENQTETLNETKLEERNDQRDLATRTRQRDAYVRLHRLIATNNMPALQALFENADKQGWATETFIEKAHDCLLGRYNPHNFKKYLRDLSTYIYEIGGNPALYALNHAVTRFPSRWTIAPNRQDCLPRVSVTALTIVDMLSNLRTALAQVKPPSRRGGVTYAQDETACERRLCWDPTTDSIVGLCHHARRLTSLKVGEDMGVIDSVVKGLRVEKDIHCAHEMSVGVFGLHSARDYSARPAFLLPTCKTGLDMFDAAHEIAMALAAWRMCEVGARRFGDVWILGSDGDAKRRAALYLVTMIRKLVPADPIFPYLAGIPGMNLYCGQHFETASIDWKHTFKRVCTLFSSAEGLLVADVIVTKTLLTHWFERIPGGYNWTHSGASPSTLFNFGDHQDVPRAVTILALCGELREIDEEKLDPAERHAFRALRLLGEVTSAVVNPFICLEMSLFDQMKSLAKFMYLSFALYSIYGSSFFSDHLYGDLQSIAQGAFFVLAHSKVVGPDSEVFISLCGSDIVEVLFGRTRMLGGHNPNFDSIQMRHQVGSALRISELLADHPEWEPKARRLDTRRMRAVDHGAPRHQTGNRTAGSCDPVVAAMSGLKEAEDCLEKCENRTISSFSILDALRQPNTDLRRPHGKGYPGLSKSVDCAVQIAAAKVDEMLGRDSEVSSSQWEKVSEEQLVKIHDITTFDGDKQLAQELAESESESTAPPSPWLYLDNEHRQRVHKKRALREATSPGYDLGHHDSHDRLRRVHTGEYSAADDWDRSLDPISSTHHDAFGLNGLFATLVSIESHGIALAIAQCFGIRSREGCVTAVPFDEVSLVDSTYELLGQILDLRPHVDDNDQLQWAWNSESIELESVKKAKSANGNSDKQKGRENLKLSVNGSITRPLRRNELTDIDILDLAPSLQALLGPSNQTWSFSETHLKELEIDLIARMGRSKELCELIPVRRVRSGAFPYACSLGNESHVRHVNTAISVPLKQDNAKRPCFVCGASIKGSMRYTHIARHIIHKKRGMAGNERVAVHRPCGYCARAGTCTISVERGFPKSNCPEYHRFRIHAASVSTASNPATNVPIACVYKACGETDWKYNMLEHLEDRHPSWRTVLGSEEREDFLAKISISEAEEIALGVPPNLVGKDAVLQGGECVTPPTSPRCGTKRLPDSLVAMTPSRRRPEKSART</sequence>
<accession>A0A0D7BN59</accession>
<dbReference type="STRING" id="1314674.A0A0D7BN59"/>
<evidence type="ECO:0000313" key="3">
    <source>
        <dbReference type="Proteomes" id="UP000054007"/>
    </source>
</evidence>
<evidence type="ECO:0000256" key="1">
    <source>
        <dbReference type="SAM" id="MobiDB-lite"/>
    </source>
</evidence>
<dbReference type="Proteomes" id="UP000054007">
    <property type="component" value="Unassembled WGS sequence"/>
</dbReference>
<name>A0A0D7BN59_9AGAR</name>
<reference evidence="2 3" key="1">
    <citation type="journal article" date="2015" name="Fungal Genet. Biol.">
        <title>Evolution of novel wood decay mechanisms in Agaricales revealed by the genome sequences of Fistulina hepatica and Cylindrobasidium torrendii.</title>
        <authorList>
            <person name="Floudas D."/>
            <person name="Held B.W."/>
            <person name="Riley R."/>
            <person name="Nagy L.G."/>
            <person name="Koehler G."/>
            <person name="Ransdell A.S."/>
            <person name="Younus H."/>
            <person name="Chow J."/>
            <person name="Chiniquy J."/>
            <person name="Lipzen A."/>
            <person name="Tritt A."/>
            <person name="Sun H."/>
            <person name="Haridas S."/>
            <person name="LaButti K."/>
            <person name="Ohm R.A."/>
            <person name="Kues U."/>
            <person name="Blanchette R.A."/>
            <person name="Grigoriev I.V."/>
            <person name="Minto R.E."/>
            <person name="Hibbett D.S."/>
        </authorList>
    </citation>
    <scope>NUCLEOTIDE SEQUENCE [LARGE SCALE GENOMIC DNA]</scope>
    <source>
        <strain evidence="2 3">FP15055 ss-10</strain>
    </source>
</reference>
<feature type="region of interest" description="Disordered" evidence="1">
    <location>
        <begin position="1"/>
        <end position="34"/>
    </location>
</feature>
<dbReference type="EMBL" id="KN880460">
    <property type="protein sequence ID" value="KIY71021.1"/>
    <property type="molecule type" value="Genomic_DNA"/>
</dbReference>
<protein>
    <submittedName>
        <fullName evidence="2">Uncharacterized protein</fullName>
    </submittedName>
</protein>